<organism evidence="2">
    <name type="scientific">virus sp. ct6zc1</name>
    <dbReference type="NCBI Taxonomy" id="2827984"/>
    <lineage>
        <taxon>Viruses</taxon>
    </lineage>
</organism>
<protein>
    <submittedName>
        <fullName evidence="2">Uncharacterized protein</fullName>
    </submittedName>
</protein>
<sequence length="34" mass="3926">MEEKEVKFEELSEEAQSELSNGKEEGEEECHIQA</sequence>
<proteinExistence type="predicted"/>
<evidence type="ECO:0000256" key="1">
    <source>
        <dbReference type="SAM" id="MobiDB-lite"/>
    </source>
</evidence>
<feature type="compositionally biased region" description="Basic and acidic residues" evidence="1">
    <location>
        <begin position="21"/>
        <end position="34"/>
    </location>
</feature>
<name>A0A8S5TMB9_9VIRU</name>
<feature type="region of interest" description="Disordered" evidence="1">
    <location>
        <begin position="1"/>
        <end position="34"/>
    </location>
</feature>
<dbReference type="EMBL" id="BK032846">
    <property type="protein sequence ID" value="DAF63938.1"/>
    <property type="molecule type" value="Genomic_DNA"/>
</dbReference>
<evidence type="ECO:0000313" key="2">
    <source>
        <dbReference type="EMBL" id="DAF63938.1"/>
    </source>
</evidence>
<feature type="compositionally biased region" description="Basic and acidic residues" evidence="1">
    <location>
        <begin position="1"/>
        <end position="10"/>
    </location>
</feature>
<accession>A0A8S5TMB9</accession>
<reference evidence="2" key="1">
    <citation type="journal article" date="2021" name="Proc. Natl. Acad. Sci. U.S.A.">
        <title>A Catalog of Tens of Thousands of Viruses from Human Metagenomes Reveals Hidden Associations with Chronic Diseases.</title>
        <authorList>
            <person name="Tisza M.J."/>
            <person name="Buck C.B."/>
        </authorList>
    </citation>
    <scope>NUCLEOTIDE SEQUENCE</scope>
    <source>
        <strain evidence="2">Ct6zc1</strain>
    </source>
</reference>